<evidence type="ECO:0000313" key="1">
    <source>
        <dbReference type="EMBL" id="KAA6397316.1"/>
    </source>
</evidence>
<dbReference type="Proteomes" id="UP000324800">
    <property type="component" value="Unassembled WGS sequence"/>
</dbReference>
<reference evidence="1 2" key="1">
    <citation type="submission" date="2019-03" db="EMBL/GenBank/DDBJ databases">
        <title>Single cell metagenomics reveals metabolic interactions within the superorganism composed of flagellate Streblomastix strix and complex community of Bacteroidetes bacteria on its surface.</title>
        <authorList>
            <person name="Treitli S.C."/>
            <person name="Kolisko M."/>
            <person name="Husnik F."/>
            <person name="Keeling P."/>
            <person name="Hampl V."/>
        </authorList>
    </citation>
    <scope>NUCLEOTIDE SEQUENCE [LARGE SCALE GENOMIC DNA]</scope>
    <source>
        <strain evidence="1">ST1C</strain>
    </source>
</reference>
<accession>A0A5J4WRW3</accession>
<comment type="caution">
    <text evidence="1">The sequence shown here is derived from an EMBL/GenBank/DDBJ whole genome shotgun (WGS) entry which is preliminary data.</text>
</comment>
<proteinExistence type="predicted"/>
<evidence type="ECO:0000313" key="2">
    <source>
        <dbReference type="Proteomes" id="UP000324800"/>
    </source>
</evidence>
<dbReference type="EMBL" id="SNRW01001207">
    <property type="protein sequence ID" value="KAA6397316.1"/>
    <property type="molecule type" value="Genomic_DNA"/>
</dbReference>
<organism evidence="1 2">
    <name type="scientific">Streblomastix strix</name>
    <dbReference type="NCBI Taxonomy" id="222440"/>
    <lineage>
        <taxon>Eukaryota</taxon>
        <taxon>Metamonada</taxon>
        <taxon>Preaxostyla</taxon>
        <taxon>Oxymonadida</taxon>
        <taxon>Streblomastigidae</taxon>
        <taxon>Streblomastix</taxon>
    </lineage>
</organism>
<gene>
    <name evidence="1" type="ORF">EZS28_007160</name>
</gene>
<name>A0A5J4WRW3_9EUKA</name>
<evidence type="ECO:0008006" key="3">
    <source>
        <dbReference type="Google" id="ProtNLM"/>
    </source>
</evidence>
<sequence>MNGPDELRQILQESDYAMILDIKDAFYCVHVSPNLQSFLGFQFKNKIYTYLGLSLNNTGEMEGENMELFRRLNFNPSIKVTPQAVDFVDHFFSLKSRLMTLSFQIYNNIEEMLSISRLELPNLINGGYYDQDKKQKHETQTERLNSNDKRELNFNGLKSCITNWRNKLSSVPLPINISLDECDQQPQDQNYGVVELECICWTLEANSRQPLDNSDINQIDQITLDDGLNSRFKINNRCERRWLGYDYGAQLRTNCGRQSMAKLMAPPFQQLEGVSRSIKISQIVERNNIEVEIQIYTTEVRQHNN</sequence>
<protein>
    <recommendedName>
        <fullName evidence="3">Reverse transcriptase domain-containing protein</fullName>
    </recommendedName>
</protein>
<dbReference type="AlphaFoldDB" id="A0A5J4WRW3"/>